<feature type="compositionally biased region" description="Basic and acidic residues" evidence="1">
    <location>
        <begin position="98"/>
        <end position="114"/>
    </location>
</feature>
<reference evidence="2" key="1">
    <citation type="submission" date="2020-05" db="UniProtKB">
        <authorList>
            <consortium name="EnsemblMetazoa"/>
        </authorList>
    </citation>
    <scope>IDENTIFICATION</scope>
    <source>
        <strain evidence="2">Yale</strain>
    </source>
</reference>
<protein>
    <submittedName>
        <fullName evidence="2">Uncharacterized protein</fullName>
    </submittedName>
</protein>
<dbReference type="Proteomes" id="UP000092444">
    <property type="component" value="Unassembled WGS sequence"/>
</dbReference>
<proteinExistence type="predicted"/>
<dbReference type="EMBL" id="CCAG010021038">
    <property type="status" value="NOT_ANNOTATED_CDS"/>
    <property type="molecule type" value="Genomic_DNA"/>
</dbReference>
<dbReference type="EnsemblMetazoa" id="GMOY004281-RA">
    <property type="protein sequence ID" value="GMOY004281-PA"/>
    <property type="gene ID" value="GMOY004281"/>
</dbReference>
<keyword evidence="3" id="KW-1185">Reference proteome</keyword>
<feature type="region of interest" description="Disordered" evidence="1">
    <location>
        <begin position="40"/>
        <end position="66"/>
    </location>
</feature>
<dbReference type="VEuPathDB" id="VectorBase:GMOY004281"/>
<accession>A0A1B0FK86</accession>
<organism evidence="2 3">
    <name type="scientific">Glossina morsitans morsitans</name>
    <name type="common">Savannah tsetse fly</name>
    <dbReference type="NCBI Taxonomy" id="37546"/>
    <lineage>
        <taxon>Eukaryota</taxon>
        <taxon>Metazoa</taxon>
        <taxon>Ecdysozoa</taxon>
        <taxon>Arthropoda</taxon>
        <taxon>Hexapoda</taxon>
        <taxon>Insecta</taxon>
        <taxon>Pterygota</taxon>
        <taxon>Neoptera</taxon>
        <taxon>Endopterygota</taxon>
        <taxon>Diptera</taxon>
        <taxon>Brachycera</taxon>
        <taxon>Muscomorpha</taxon>
        <taxon>Hippoboscoidea</taxon>
        <taxon>Glossinidae</taxon>
        <taxon>Glossina</taxon>
    </lineage>
</organism>
<feature type="compositionally biased region" description="Polar residues" evidence="1">
    <location>
        <begin position="140"/>
        <end position="161"/>
    </location>
</feature>
<dbReference type="STRING" id="37546.A0A1B0FK86"/>
<evidence type="ECO:0000313" key="3">
    <source>
        <dbReference type="Proteomes" id="UP000092444"/>
    </source>
</evidence>
<evidence type="ECO:0000313" key="2">
    <source>
        <dbReference type="EnsemblMetazoa" id="GMOY004281-PA"/>
    </source>
</evidence>
<name>A0A1B0FK86_GLOMM</name>
<evidence type="ECO:0000256" key="1">
    <source>
        <dbReference type="SAM" id="MobiDB-lite"/>
    </source>
</evidence>
<dbReference type="AlphaFoldDB" id="A0A1B0FK86"/>
<sequence length="493" mass="55846">MEISSSTAGGSKKKRKTLSVFNIDEFNPSQSFIESLELRRQQDDVKLSSKPKRLSKSFSGAGDSFENSAVDMDVRHFYKDSNLALDDSQSKEICLKIVEEGKSPNGTEKPRTDDESNDSEESLEPATIQTKLTHQDEKCSQNQNEGNSTGSAKHLSDTSLSKNEKYERKEDVQHAVLKALRASANILLAKNKPKCLEKSEMLTAKRLPTSILDALAQTEDQSNKKKCKSYILPKKKPPQPQQNLHWPSTFFEAPKNEVNAERSPLKIRTSAGVFIEGPLQPVKKKRKLPETIVQPETQVTKKKFEKDENPKHSLSKVYTSAGIFIEEPIEPSKEKKPKTIMTSAGPVTVEPITPTKPTHYIKGIRFRESPINPWSMGFKVRRILADAQDVPFVSEQGKKRKMRRKIEEPTKVLPKPQWTSSGFFIEEELPLARPVASIGATKFMIASLKRPEKLKKPVSLNFKESALMRSDIKRTPAREIMQRKERIEMQKKY</sequence>
<feature type="region of interest" description="Disordered" evidence="1">
    <location>
        <begin position="98"/>
        <end position="167"/>
    </location>
</feature>